<dbReference type="KEGG" id="cok:COCCU_04935"/>
<dbReference type="InterPro" id="IPR020843">
    <property type="entry name" value="ER"/>
</dbReference>
<dbReference type="Proteomes" id="UP000424462">
    <property type="component" value="Chromosome"/>
</dbReference>
<reference evidence="8 9" key="1">
    <citation type="submission" date="2019-11" db="EMBL/GenBank/DDBJ databases">
        <title>Complete genome sequence of Corynebacterium kalinowskii 1959, a novel Corynebacterium species isolated from soil of a small paddock in Vilsendorf, Germany.</title>
        <authorList>
            <person name="Schaffert L."/>
            <person name="Ruwe M."/>
            <person name="Milse J."/>
            <person name="Hanuschka K."/>
            <person name="Ortseifen V."/>
            <person name="Droste J."/>
            <person name="Brandt D."/>
            <person name="Schlueter L."/>
            <person name="Kutter Y."/>
            <person name="Vinke S."/>
            <person name="Viehoefer P."/>
            <person name="Jacob L."/>
            <person name="Luebke N.-C."/>
            <person name="Schulte-Berndt E."/>
            <person name="Hain C."/>
            <person name="Linder M."/>
            <person name="Schmidt P."/>
            <person name="Wollenschlaeger L."/>
            <person name="Luttermann T."/>
            <person name="Thieme E."/>
            <person name="Hassa J."/>
            <person name="Haak M."/>
            <person name="Wittchen M."/>
            <person name="Mentz A."/>
            <person name="Persicke M."/>
            <person name="Busche T."/>
            <person name="Ruckert C."/>
        </authorList>
    </citation>
    <scope>NUCLEOTIDE SEQUENCE [LARGE SCALE GENOMIC DNA]</scope>
    <source>
        <strain evidence="8 9">2039</strain>
    </source>
</reference>
<keyword evidence="3 6" id="KW-0479">Metal-binding</keyword>
<dbReference type="PANTHER" id="PTHR42813:SF4">
    <property type="entry name" value="NADP-DEPENDENT ISOPROPANOL DEHYDROGENASE"/>
    <property type="match status" value="1"/>
</dbReference>
<dbReference type="Gene3D" id="3.40.50.720">
    <property type="entry name" value="NAD(P)-binding Rossmann-like Domain"/>
    <property type="match status" value="1"/>
</dbReference>
<dbReference type="InterPro" id="IPR002328">
    <property type="entry name" value="ADH_Zn_CS"/>
</dbReference>
<evidence type="ECO:0000259" key="7">
    <source>
        <dbReference type="SMART" id="SM00829"/>
    </source>
</evidence>
<dbReference type="GO" id="GO:0016491">
    <property type="term" value="F:oxidoreductase activity"/>
    <property type="evidence" value="ECO:0007669"/>
    <property type="project" value="UniProtKB-KW"/>
</dbReference>
<evidence type="ECO:0000313" key="8">
    <source>
        <dbReference type="EMBL" id="QGU06933.1"/>
    </source>
</evidence>
<comment type="cofactor">
    <cofactor evidence="1 6">
        <name>Zn(2+)</name>
        <dbReference type="ChEBI" id="CHEBI:29105"/>
    </cofactor>
</comment>
<keyword evidence="5 8" id="KW-0560">Oxidoreductase</keyword>
<dbReference type="PROSITE" id="PS00059">
    <property type="entry name" value="ADH_ZINC"/>
    <property type="match status" value="1"/>
</dbReference>
<evidence type="ECO:0000256" key="2">
    <source>
        <dbReference type="ARBA" id="ARBA00008072"/>
    </source>
</evidence>
<dbReference type="PANTHER" id="PTHR42813">
    <property type="entry name" value="ZINC-TYPE ALCOHOL DEHYDROGENASE-LIKE"/>
    <property type="match status" value="1"/>
</dbReference>
<dbReference type="SUPFAM" id="SSF51735">
    <property type="entry name" value="NAD(P)-binding Rossmann-fold domains"/>
    <property type="match status" value="1"/>
</dbReference>
<dbReference type="Pfam" id="PF00107">
    <property type="entry name" value="ADH_zinc_N"/>
    <property type="match status" value="1"/>
</dbReference>
<dbReference type="EC" id="1.-.-.-" evidence="8"/>
<dbReference type="SMART" id="SM00829">
    <property type="entry name" value="PKS_ER"/>
    <property type="match status" value="1"/>
</dbReference>
<proteinExistence type="inferred from homology"/>
<accession>A0A6B8VS25</accession>
<sequence length="351" mass="37040">MKALVYHGPGRKSWDEVPDPVIQKPSDIIVKIDTTTICGTDLHILKGDVPAVTEGRILGHEGVGTITEVGDAISTLKVGDRVILSCVSACGRCDYCRKGVYSHCRADEGSPGIGWIFGHLIDGTQAEYVRVPFAETSVHKIPEGVSDAEGVLLSDILPTGHEIGVQYGQVKPGDVVAVIGAGPVGLAAILTAGLYGPSRVIAIDLDANRVEEAKKFGATDGVVNSDPDWKEQVLAMTDGLGVDVAIEAVGIPQTFSDCLAITRPAGVVANVGVHGTGVNLPLDTLWISNIKMTMGLVNTNTTDTLLKMVASKKLDATPFVSHTFKLDDILEAYDVFSRAAETKALKVMLTS</sequence>
<evidence type="ECO:0000256" key="1">
    <source>
        <dbReference type="ARBA" id="ARBA00001947"/>
    </source>
</evidence>
<dbReference type="SUPFAM" id="SSF50129">
    <property type="entry name" value="GroES-like"/>
    <property type="match status" value="1"/>
</dbReference>
<feature type="domain" description="Enoyl reductase (ER)" evidence="7">
    <location>
        <begin position="10"/>
        <end position="349"/>
    </location>
</feature>
<dbReference type="InterPro" id="IPR011032">
    <property type="entry name" value="GroES-like_sf"/>
</dbReference>
<comment type="similarity">
    <text evidence="2 6">Belongs to the zinc-containing alcohol dehydrogenase family.</text>
</comment>
<dbReference type="InterPro" id="IPR013154">
    <property type="entry name" value="ADH-like_N"/>
</dbReference>
<dbReference type="AlphaFoldDB" id="A0A6B8VS25"/>
<dbReference type="InterPro" id="IPR013149">
    <property type="entry name" value="ADH-like_C"/>
</dbReference>
<evidence type="ECO:0000256" key="4">
    <source>
        <dbReference type="ARBA" id="ARBA00022833"/>
    </source>
</evidence>
<dbReference type="RefSeq" id="WP_156230490.1">
    <property type="nucleotide sequence ID" value="NZ_CP046455.1"/>
</dbReference>
<dbReference type="InterPro" id="IPR036291">
    <property type="entry name" value="NAD(P)-bd_dom_sf"/>
</dbReference>
<dbReference type="Pfam" id="PF08240">
    <property type="entry name" value="ADH_N"/>
    <property type="match status" value="1"/>
</dbReference>
<keyword evidence="9" id="KW-1185">Reference proteome</keyword>
<name>A0A6B8VS25_9CORY</name>
<keyword evidence="4 6" id="KW-0862">Zinc</keyword>
<organism evidence="8 9">
    <name type="scientific">Corynebacterium occultum</name>
    <dbReference type="NCBI Taxonomy" id="2675219"/>
    <lineage>
        <taxon>Bacteria</taxon>
        <taxon>Bacillati</taxon>
        <taxon>Actinomycetota</taxon>
        <taxon>Actinomycetes</taxon>
        <taxon>Mycobacteriales</taxon>
        <taxon>Corynebacteriaceae</taxon>
        <taxon>Corynebacterium</taxon>
    </lineage>
</organism>
<dbReference type="EMBL" id="CP046455">
    <property type="protein sequence ID" value="QGU06933.1"/>
    <property type="molecule type" value="Genomic_DNA"/>
</dbReference>
<gene>
    <name evidence="8" type="primary">yjmD</name>
    <name evidence="8" type="ORF">COCCU_04935</name>
</gene>
<evidence type="ECO:0000256" key="5">
    <source>
        <dbReference type="ARBA" id="ARBA00023002"/>
    </source>
</evidence>
<evidence type="ECO:0000256" key="6">
    <source>
        <dbReference type="RuleBase" id="RU361277"/>
    </source>
</evidence>
<evidence type="ECO:0000256" key="3">
    <source>
        <dbReference type="ARBA" id="ARBA00022723"/>
    </source>
</evidence>
<evidence type="ECO:0000313" key="9">
    <source>
        <dbReference type="Proteomes" id="UP000424462"/>
    </source>
</evidence>
<dbReference type="CDD" id="cd08286">
    <property type="entry name" value="FDH_like_ADH2"/>
    <property type="match status" value="1"/>
</dbReference>
<dbReference type="Gene3D" id="3.90.180.10">
    <property type="entry name" value="Medium-chain alcohol dehydrogenases, catalytic domain"/>
    <property type="match status" value="1"/>
</dbReference>
<protein>
    <submittedName>
        <fullName evidence="8">Putative zinc-type alcohol dehydrogenase-like protein YjmD</fullName>
        <ecNumber evidence="8">1.-.-.-</ecNumber>
    </submittedName>
</protein>
<dbReference type="GO" id="GO:0008270">
    <property type="term" value="F:zinc ion binding"/>
    <property type="evidence" value="ECO:0007669"/>
    <property type="project" value="InterPro"/>
</dbReference>